<sequence>MKEKRMEGEAGGGGGGGVVVTGEGDSLKQQQQVAGVTADDAPVEDINGNPLAPESQLQMVYECAVTRKAILEGGRLGRGPQDGSCSCLR</sequence>
<reference evidence="2" key="1">
    <citation type="submission" date="2023-10" db="EMBL/GenBank/DDBJ databases">
        <title>Genome assemblies of two species of porcelain crab, Petrolisthes cinctipes and Petrolisthes manimaculis (Anomura: Porcellanidae).</title>
        <authorList>
            <person name="Angst P."/>
        </authorList>
    </citation>
    <scope>NUCLEOTIDE SEQUENCE</scope>
    <source>
        <strain evidence="2">PB745_01</strain>
        <tissue evidence="2">Gill</tissue>
    </source>
</reference>
<accession>A0AAE1EY71</accession>
<feature type="region of interest" description="Disordered" evidence="1">
    <location>
        <begin position="1"/>
        <end position="51"/>
    </location>
</feature>
<organism evidence="2 3">
    <name type="scientific">Petrolisthes cinctipes</name>
    <name type="common">Flat porcelain crab</name>
    <dbReference type="NCBI Taxonomy" id="88211"/>
    <lineage>
        <taxon>Eukaryota</taxon>
        <taxon>Metazoa</taxon>
        <taxon>Ecdysozoa</taxon>
        <taxon>Arthropoda</taxon>
        <taxon>Crustacea</taxon>
        <taxon>Multicrustacea</taxon>
        <taxon>Malacostraca</taxon>
        <taxon>Eumalacostraca</taxon>
        <taxon>Eucarida</taxon>
        <taxon>Decapoda</taxon>
        <taxon>Pleocyemata</taxon>
        <taxon>Anomura</taxon>
        <taxon>Galatheoidea</taxon>
        <taxon>Porcellanidae</taxon>
        <taxon>Petrolisthes</taxon>
    </lineage>
</organism>
<gene>
    <name evidence="2" type="ORF">Pcinc_030512</name>
</gene>
<keyword evidence="3" id="KW-1185">Reference proteome</keyword>
<proteinExistence type="predicted"/>
<evidence type="ECO:0000313" key="3">
    <source>
        <dbReference type="Proteomes" id="UP001286313"/>
    </source>
</evidence>
<evidence type="ECO:0000256" key="1">
    <source>
        <dbReference type="SAM" id="MobiDB-lite"/>
    </source>
</evidence>
<name>A0AAE1EY71_PETCI</name>
<dbReference type="AlphaFoldDB" id="A0AAE1EY71"/>
<dbReference type="EMBL" id="JAWQEG010003950">
    <property type="protein sequence ID" value="KAK3863743.1"/>
    <property type="molecule type" value="Genomic_DNA"/>
</dbReference>
<dbReference type="Proteomes" id="UP001286313">
    <property type="component" value="Unassembled WGS sequence"/>
</dbReference>
<comment type="caution">
    <text evidence="2">The sequence shown here is derived from an EMBL/GenBank/DDBJ whole genome shotgun (WGS) entry which is preliminary data.</text>
</comment>
<protein>
    <submittedName>
        <fullName evidence="2">Uncharacterized protein</fullName>
    </submittedName>
</protein>
<feature type="compositionally biased region" description="Gly residues" evidence="1">
    <location>
        <begin position="9"/>
        <end position="19"/>
    </location>
</feature>
<evidence type="ECO:0000313" key="2">
    <source>
        <dbReference type="EMBL" id="KAK3863743.1"/>
    </source>
</evidence>